<feature type="compositionally biased region" description="Gly residues" evidence="1">
    <location>
        <begin position="113"/>
        <end position="125"/>
    </location>
</feature>
<dbReference type="Gene3D" id="2.60.40.10">
    <property type="entry name" value="Immunoglobulins"/>
    <property type="match status" value="3"/>
</dbReference>
<dbReference type="AlphaFoldDB" id="A0A7S9Q9L7"/>
<dbReference type="RefSeq" id="WP_196110572.1">
    <property type="nucleotide sequence ID" value="NZ_CP064943.1"/>
</dbReference>
<proteinExistence type="predicted"/>
<name>A0A7S9Q9L7_9PSED</name>
<feature type="compositionally biased region" description="Polar residues" evidence="1">
    <location>
        <begin position="212"/>
        <end position="227"/>
    </location>
</feature>
<organism evidence="2 3">
    <name type="scientific">Pseudomonas fulva</name>
    <dbReference type="NCBI Taxonomy" id="47880"/>
    <lineage>
        <taxon>Bacteria</taxon>
        <taxon>Pseudomonadati</taxon>
        <taxon>Pseudomonadota</taxon>
        <taxon>Gammaproteobacteria</taxon>
        <taxon>Pseudomonadales</taxon>
        <taxon>Pseudomonadaceae</taxon>
        <taxon>Pseudomonas</taxon>
    </lineage>
</organism>
<evidence type="ECO:0000256" key="1">
    <source>
        <dbReference type="SAM" id="MobiDB-lite"/>
    </source>
</evidence>
<dbReference type="Proteomes" id="UP000594430">
    <property type="component" value="Chromosome"/>
</dbReference>
<protein>
    <recommendedName>
        <fullName evidence="4">Bacterial Ig domain-containing protein</fullName>
    </recommendedName>
</protein>
<evidence type="ECO:0000313" key="2">
    <source>
        <dbReference type="EMBL" id="QPH50645.1"/>
    </source>
</evidence>
<sequence length="593" mass="62117">MNIPGRNLLSLTVYHLRRAIRIVIGSPVVDQVVVNPDGTIIVGGSGGTPGQTIVITFPNGSVGSGVVGNGGNWSVTSPGAVTPVPSAPDLVVDQVPTPDKPAVPDVGEVKPGTDGGTVVGGGGANPGDEVEVTLPGGETGSDEADGDGDWEVEFPDVPYDPDLDPGDVGVVTNPKPGEPNVVDVTPNEDGTVTVGGGGANPGDQVTVTFPDSSSGAGTADDNGNWSVVSPGAQDPATKPADVVVEAKPDPMTGSVSAPDAIYADLAGLAFVEVADDGRYIAWEQFVEQIKRITSINTTPSRSITFGGVYGVPKRVLKHGDMYIAAFDGSYVMFSSALQLQEGTAKVVDKNYISDRACDIFKTEHAAYYFRSDTGLDRLTRSDGSDTSIALDIAGSFGDLRLPAMVTLSEEDWLINGDFTISYLINPDTLEVRPGPVLTDVALQIEGAGGEIVSSGGRVFASIKRPDATIAIAELTADGYHLISEGGGKLVAGDNYLYILSGQDVRRIDYHNGSETLINLDSAVTNGYARGEFAVFLNADVSLTVTYDAGTTFEKVFPMDGDSSLKWLDVEGESLVLTRNYRDFDILEYNLIEE</sequence>
<feature type="region of interest" description="Disordered" evidence="1">
    <location>
        <begin position="212"/>
        <end position="239"/>
    </location>
</feature>
<accession>A0A7S9Q9L7</accession>
<feature type="region of interest" description="Disordered" evidence="1">
    <location>
        <begin position="99"/>
        <end position="128"/>
    </location>
</feature>
<gene>
    <name evidence="2" type="ORF">IZU98_08085</name>
</gene>
<reference evidence="2 3" key="1">
    <citation type="submission" date="2020-11" db="EMBL/GenBank/DDBJ databases">
        <title>Pseudomonas fulva producing VIM-24.</title>
        <authorList>
            <person name="Liu S."/>
        </authorList>
    </citation>
    <scope>NUCLEOTIDE SEQUENCE [LARGE SCALE GENOMIC DNA]</scope>
    <source>
        <strain evidence="2 3">ZDHY414</strain>
    </source>
</reference>
<dbReference type="InterPro" id="IPR013783">
    <property type="entry name" value="Ig-like_fold"/>
</dbReference>
<evidence type="ECO:0008006" key="4">
    <source>
        <dbReference type="Google" id="ProtNLM"/>
    </source>
</evidence>
<dbReference type="EMBL" id="CP064946">
    <property type="protein sequence ID" value="QPH50645.1"/>
    <property type="molecule type" value="Genomic_DNA"/>
</dbReference>
<evidence type="ECO:0000313" key="3">
    <source>
        <dbReference type="Proteomes" id="UP000594430"/>
    </source>
</evidence>
<dbReference type="NCBIfam" id="NF033510">
    <property type="entry name" value="Ca_tandemer"/>
    <property type="match status" value="1"/>
</dbReference>